<evidence type="ECO:0000313" key="2">
    <source>
        <dbReference type="EMBL" id="KAJ8405107.1"/>
    </source>
</evidence>
<accession>A0AAD7SLY3</accession>
<feature type="signal peptide" evidence="1">
    <location>
        <begin position="1"/>
        <end position="18"/>
    </location>
</feature>
<gene>
    <name evidence="2" type="ORF">AAFF_G00330280</name>
</gene>
<sequence>MCCLRPIRLCVALAVGSATLRSTLLRRYRSHRHPPDKISVQPCEGRSRLSNGQCYHPAGASSDSFPDLQLRQVPGRPVIERFSQLLPVAQLFSDPYHDDWFEEFVRRRNRSLQSAGHEALCRAAAHVFGGSISPVQYGFPGSSPSCTALRSRFFAIFTADSALPFAFGCLGEEVTCSNSHSEAKRMN</sequence>
<proteinExistence type="predicted"/>
<feature type="chain" id="PRO_5041919132" evidence="1">
    <location>
        <begin position="19"/>
        <end position="187"/>
    </location>
</feature>
<dbReference type="AlphaFoldDB" id="A0AAD7SLY3"/>
<organism evidence="2 3">
    <name type="scientific">Aldrovandia affinis</name>
    <dbReference type="NCBI Taxonomy" id="143900"/>
    <lineage>
        <taxon>Eukaryota</taxon>
        <taxon>Metazoa</taxon>
        <taxon>Chordata</taxon>
        <taxon>Craniata</taxon>
        <taxon>Vertebrata</taxon>
        <taxon>Euteleostomi</taxon>
        <taxon>Actinopterygii</taxon>
        <taxon>Neopterygii</taxon>
        <taxon>Teleostei</taxon>
        <taxon>Notacanthiformes</taxon>
        <taxon>Halosauridae</taxon>
        <taxon>Aldrovandia</taxon>
    </lineage>
</organism>
<dbReference type="Proteomes" id="UP001221898">
    <property type="component" value="Unassembled WGS sequence"/>
</dbReference>
<keyword evidence="1" id="KW-0732">Signal</keyword>
<dbReference type="EMBL" id="JAINUG010000050">
    <property type="protein sequence ID" value="KAJ8405107.1"/>
    <property type="molecule type" value="Genomic_DNA"/>
</dbReference>
<protein>
    <submittedName>
        <fullName evidence="2">Uncharacterized protein</fullName>
    </submittedName>
</protein>
<comment type="caution">
    <text evidence="2">The sequence shown here is derived from an EMBL/GenBank/DDBJ whole genome shotgun (WGS) entry which is preliminary data.</text>
</comment>
<keyword evidence="3" id="KW-1185">Reference proteome</keyword>
<evidence type="ECO:0000313" key="3">
    <source>
        <dbReference type="Proteomes" id="UP001221898"/>
    </source>
</evidence>
<name>A0AAD7SLY3_9TELE</name>
<evidence type="ECO:0000256" key="1">
    <source>
        <dbReference type="SAM" id="SignalP"/>
    </source>
</evidence>
<reference evidence="2" key="1">
    <citation type="journal article" date="2023" name="Science">
        <title>Genome structures resolve the early diversification of teleost fishes.</title>
        <authorList>
            <person name="Parey E."/>
            <person name="Louis A."/>
            <person name="Montfort J."/>
            <person name="Bouchez O."/>
            <person name="Roques C."/>
            <person name="Iampietro C."/>
            <person name="Lluch J."/>
            <person name="Castinel A."/>
            <person name="Donnadieu C."/>
            <person name="Desvignes T."/>
            <person name="Floi Bucao C."/>
            <person name="Jouanno E."/>
            <person name="Wen M."/>
            <person name="Mejri S."/>
            <person name="Dirks R."/>
            <person name="Jansen H."/>
            <person name="Henkel C."/>
            <person name="Chen W.J."/>
            <person name="Zahm M."/>
            <person name="Cabau C."/>
            <person name="Klopp C."/>
            <person name="Thompson A.W."/>
            <person name="Robinson-Rechavi M."/>
            <person name="Braasch I."/>
            <person name="Lecointre G."/>
            <person name="Bobe J."/>
            <person name="Postlethwait J.H."/>
            <person name="Berthelot C."/>
            <person name="Roest Crollius H."/>
            <person name="Guiguen Y."/>
        </authorList>
    </citation>
    <scope>NUCLEOTIDE SEQUENCE</scope>
    <source>
        <strain evidence="2">NC1722</strain>
    </source>
</reference>